<dbReference type="OrthoDB" id="701537at2"/>
<proteinExistence type="predicted"/>
<accession>A0A3N4MJ49</accession>
<comment type="caution">
    <text evidence="2">The sequence shown here is derived from an EMBL/GenBank/DDBJ whole genome shotgun (WGS) entry which is preliminary data.</text>
</comment>
<dbReference type="Proteomes" id="UP000279089">
    <property type="component" value="Unassembled WGS sequence"/>
</dbReference>
<organism evidence="2 3">
    <name type="scientific">Chitinophaga barathri</name>
    <dbReference type="NCBI Taxonomy" id="1647451"/>
    <lineage>
        <taxon>Bacteria</taxon>
        <taxon>Pseudomonadati</taxon>
        <taxon>Bacteroidota</taxon>
        <taxon>Chitinophagia</taxon>
        <taxon>Chitinophagales</taxon>
        <taxon>Chitinophagaceae</taxon>
        <taxon>Chitinophaga</taxon>
    </lineage>
</organism>
<reference evidence="3" key="1">
    <citation type="submission" date="2018-11" db="EMBL/GenBank/DDBJ databases">
        <title>Chitinophaga lutea sp.nov., isolate from arsenic contaminated soil.</title>
        <authorList>
            <person name="Zong Y."/>
        </authorList>
    </citation>
    <scope>NUCLEOTIDE SEQUENCE [LARGE SCALE GENOMIC DNA]</scope>
    <source>
        <strain evidence="3">YLT18</strain>
    </source>
</reference>
<keyword evidence="3" id="KW-1185">Reference proteome</keyword>
<dbReference type="AlphaFoldDB" id="A0A3N4MJ49"/>
<dbReference type="RefSeq" id="WP_120514775.1">
    <property type="nucleotide sequence ID" value="NZ_QXZY01000002.1"/>
</dbReference>
<evidence type="ECO:0000256" key="1">
    <source>
        <dbReference type="SAM" id="MobiDB-lite"/>
    </source>
</evidence>
<evidence type="ECO:0000313" key="2">
    <source>
        <dbReference type="EMBL" id="RPD41837.1"/>
    </source>
</evidence>
<name>A0A3N4MJ49_9BACT</name>
<dbReference type="EMBL" id="RMBX01000003">
    <property type="protein sequence ID" value="RPD41837.1"/>
    <property type="molecule type" value="Genomic_DNA"/>
</dbReference>
<gene>
    <name evidence="2" type="ORF">EG028_06640</name>
</gene>
<feature type="region of interest" description="Disordered" evidence="1">
    <location>
        <begin position="245"/>
        <end position="266"/>
    </location>
</feature>
<evidence type="ECO:0000313" key="3">
    <source>
        <dbReference type="Proteomes" id="UP000279089"/>
    </source>
</evidence>
<sequence>MARNKNGKMSGKLGDEVKIVMRNGEQRTRKYQSEINQSERSIKARADLGTASRASTLIRKSLKPVLIIPEYSELYIRLNKTMITIVQADKKSDTGSKKILPEHLFHLQDFYFAELAKVEGLLLKKPTVEWDVRGNVTVTIPELYGVSLLYPKKVATHIKLCAVTLSVNFDKETVDARKSEEIMQPAGVASKAFSFKVKTTPGLPVLVVLQIAPQTLEGKRYYHSVDKRFNAASVIDVLIPPAPQQENAAEAKKTAKKPQKTPPKSG</sequence>
<protein>
    <submittedName>
        <fullName evidence="2">Uncharacterized protein</fullName>
    </submittedName>
</protein>